<dbReference type="EMBL" id="JAMFLX010000004">
    <property type="protein sequence ID" value="MCL6269222.1"/>
    <property type="molecule type" value="Genomic_DNA"/>
</dbReference>
<dbReference type="PANTHER" id="PTHR45642:SF139">
    <property type="entry name" value="SGNH HYDROLASE-TYPE ESTERASE DOMAIN-CONTAINING PROTEIN"/>
    <property type="match status" value="1"/>
</dbReference>
<dbReference type="InterPro" id="IPR050592">
    <property type="entry name" value="GDSL_lipolytic_enzyme"/>
</dbReference>
<sequence length="414" mass="47070">MGRRLKRSGQYVLACLILLLSSTLVISDDELIRLRRVVVFGDSLSDTGNTSQLFEYFRGVRGKPWYFDDLFSSGWSLLPVGMFVGAMPPKAYYQGRFSNGPLASELAVEMLGLDTQDPDQFVNLAFGGSWSVSSWQFLQSWLGLWQDQRVHTQEWLRYLAGGIGKWILPSTYELAHWYLQHHKRLDPDTLYIMASGSNDYQNQFWDVEAIVATQVSIIERLILKGARHIGWGTLPDLTFTPCFQNSPSVPKILETVEAHNRLISKVKLYLETVYPDVKIVFADGYSAMKLFFQHASVFGFSVTDHGCTNITIPGCYSSPGDHSIFDVRESDVKVCEKPDEHFFWDALHPTARAYEHMAAYLCVMAGLEGYWTDCRLPKNFRKHEAEALMNLLLDEGISSSVLPDRKTLEQLLHL</sequence>
<dbReference type="Gene3D" id="3.40.50.1110">
    <property type="entry name" value="SGNH hydrolase"/>
    <property type="match status" value="1"/>
</dbReference>
<accession>A0ABT0PCV4</accession>
<dbReference type="InterPro" id="IPR008265">
    <property type="entry name" value="Lipase_GDSL_AS"/>
</dbReference>
<dbReference type="PANTHER" id="PTHR45642">
    <property type="entry name" value="GDSL ESTERASE/LIPASE EXL3"/>
    <property type="match status" value="1"/>
</dbReference>
<dbReference type="InterPro" id="IPR001087">
    <property type="entry name" value="GDSL"/>
</dbReference>
<dbReference type="PROSITE" id="PS01098">
    <property type="entry name" value="LIPASE_GDSL_SER"/>
    <property type="match status" value="1"/>
</dbReference>
<evidence type="ECO:0000313" key="2">
    <source>
        <dbReference type="EMBL" id="MCL6269222.1"/>
    </source>
</evidence>
<name>A0ABT0PCV4_9GAMM</name>
<proteinExistence type="predicted"/>
<keyword evidence="2" id="KW-0378">Hydrolase</keyword>
<dbReference type="GO" id="GO:0016787">
    <property type="term" value="F:hydrolase activity"/>
    <property type="evidence" value="ECO:0007669"/>
    <property type="project" value="UniProtKB-KW"/>
</dbReference>
<dbReference type="SUPFAM" id="SSF52266">
    <property type="entry name" value="SGNH hydrolase"/>
    <property type="match status" value="1"/>
</dbReference>
<dbReference type="Pfam" id="PF00657">
    <property type="entry name" value="Lipase_GDSL"/>
    <property type="match status" value="1"/>
</dbReference>
<dbReference type="CDD" id="cd01846">
    <property type="entry name" value="fatty_acyltransferase_like"/>
    <property type="match status" value="1"/>
</dbReference>
<evidence type="ECO:0000313" key="3">
    <source>
        <dbReference type="Proteomes" id="UP001203338"/>
    </source>
</evidence>
<organism evidence="2 3">
    <name type="scientific">Parendozoicomonas callyspongiae</name>
    <dbReference type="NCBI Taxonomy" id="2942213"/>
    <lineage>
        <taxon>Bacteria</taxon>
        <taxon>Pseudomonadati</taxon>
        <taxon>Pseudomonadota</taxon>
        <taxon>Gammaproteobacteria</taxon>
        <taxon>Oceanospirillales</taxon>
        <taxon>Endozoicomonadaceae</taxon>
        <taxon>Parendozoicomonas</taxon>
    </lineage>
</organism>
<keyword evidence="1" id="KW-0732">Signal</keyword>
<dbReference type="Proteomes" id="UP001203338">
    <property type="component" value="Unassembled WGS sequence"/>
</dbReference>
<reference evidence="2 3" key="1">
    <citation type="submission" date="2022-05" db="EMBL/GenBank/DDBJ databases">
        <authorList>
            <person name="Park J.-S."/>
        </authorList>
    </citation>
    <scope>NUCLEOTIDE SEQUENCE [LARGE SCALE GENOMIC DNA]</scope>
    <source>
        <strain evidence="2 3">2012CJ34-2</strain>
    </source>
</reference>
<evidence type="ECO:0000256" key="1">
    <source>
        <dbReference type="ARBA" id="ARBA00022729"/>
    </source>
</evidence>
<protein>
    <submittedName>
        <fullName evidence="2">SGNH/GDSL hydrolase family protein</fullName>
    </submittedName>
</protein>
<gene>
    <name evidence="2" type="ORF">M3P05_04590</name>
</gene>
<dbReference type="InterPro" id="IPR036514">
    <property type="entry name" value="SGNH_hydro_sf"/>
</dbReference>
<dbReference type="RefSeq" id="WP_249698179.1">
    <property type="nucleotide sequence ID" value="NZ_JAMFLX010000004.1"/>
</dbReference>
<keyword evidence="3" id="KW-1185">Reference proteome</keyword>
<comment type="caution">
    <text evidence="2">The sequence shown here is derived from an EMBL/GenBank/DDBJ whole genome shotgun (WGS) entry which is preliminary data.</text>
</comment>